<gene>
    <name evidence="1" type="ORF">H5410_014400</name>
</gene>
<evidence type="ECO:0000313" key="1">
    <source>
        <dbReference type="EMBL" id="KAG5614576.1"/>
    </source>
</evidence>
<dbReference type="Proteomes" id="UP000824120">
    <property type="component" value="Chromosome 3"/>
</dbReference>
<evidence type="ECO:0000313" key="2">
    <source>
        <dbReference type="Proteomes" id="UP000824120"/>
    </source>
</evidence>
<dbReference type="EMBL" id="JACXVP010000003">
    <property type="protein sequence ID" value="KAG5614576.1"/>
    <property type="molecule type" value="Genomic_DNA"/>
</dbReference>
<dbReference type="AlphaFoldDB" id="A0A9J5ZQX3"/>
<comment type="caution">
    <text evidence="1">The sequence shown here is derived from an EMBL/GenBank/DDBJ whole genome shotgun (WGS) entry which is preliminary data.</text>
</comment>
<sequence>MLDDFGDLTLPNDFGDLTLCVSPKHSLGIGCSQFATQNVGEPHPRVLAIKVTTYCYLLPR</sequence>
<protein>
    <submittedName>
        <fullName evidence="1">Uncharacterized protein</fullName>
    </submittedName>
</protein>
<reference evidence="1 2" key="1">
    <citation type="submission" date="2020-09" db="EMBL/GenBank/DDBJ databases">
        <title>De no assembly of potato wild relative species, Solanum commersonii.</title>
        <authorList>
            <person name="Cho K."/>
        </authorList>
    </citation>
    <scope>NUCLEOTIDE SEQUENCE [LARGE SCALE GENOMIC DNA]</scope>
    <source>
        <strain evidence="1">LZ3.2</strain>
        <tissue evidence="1">Leaf</tissue>
    </source>
</reference>
<accession>A0A9J5ZQX3</accession>
<keyword evidence="2" id="KW-1185">Reference proteome</keyword>
<proteinExistence type="predicted"/>
<name>A0A9J5ZQX3_SOLCO</name>
<organism evidence="1 2">
    <name type="scientific">Solanum commersonii</name>
    <name type="common">Commerson's wild potato</name>
    <name type="synonym">Commerson's nightshade</name>
    <dbReference type="NCBI Taxonomy" id="4109"/>
    <lineage>
        <taxon>Eukaryota</taxon>
        <taxon>Viridiplantae</taxon>
        <taxon>Streptophyta</taxon>
        <taxon>Embryophyta</taxon>
        <taxon>Tracheophyta</taxon>
        <taxon>Spermatophyta</taxon>
        <taxon>Magnoliopsida</taxon>
        <taxon>eudicotyledons</taxon>
        <taxon>Gunneridae</taxon>
        <taxon>Pentapetalae</taxon>
        <taxon>asterids</taxon>
        <taxon>lamiids</taxon>
        <taxon>Solanales</taxon>
        <taxon>Solanaceae</taxon>
        <taxon>Solanoideae</taxon>
        <taxon>Solaneae</taxon>
        <taxon>Solanum</taxon>
    </lineage>
</organism>